<accession>A0AB33KZJ2</accession>
<organism evidence="1">
    <name type="scientific">Tenacibaculum sp. Pbs-1</name>
    <dbReference type="NCBI Taxonomy" id="3238748"/>
    <lineage>
        <taxon>Bacteria</taxon>
        <taxon>Pseudomonadati</taxon>
        <taxon>Bacteroidota</taxon>
        <taxon>Flavobacteriia</taxon>
        <taxon>Flavobacteriales</taxon>
        <taxon>Flavobacteriaceae</taxon>
        <taxon>Tenacibaculum</taxon>
    </lineage>
</organism>
<name>A0AB33KZJ2_9FLAO</name>
<proteinExistence type="predicted"/>
<evidence type="ECO:0000313" key="1">
    <source>
        <dbReference type="EMBL" id="BFP68618.1"/>
    </source>
</evidence>
<reference evidence="1" key="1">
    <citation type="submission" date="2024-08" db="EMBL/GenBank/DDBJ databases">
        <title>Whole genome sequence of Tenacibaculum sp. strain pbs-1 associated with black-spot shell disease in Akoya pearl oysters.</title>
        <authorList>
            <person name="Sakatoku A."/>
            <person name="Suzuki T."/>
            <person name="Hatano K."/>
            <person name="Seki M."/>
            <person name="Tanaka D."/>
            <person name="Nakamura S."/>
            <person name="Suzuki N."/>
            <person name="Isshiki T."/>
        </authorList>
    </citation>
    <scope>NUCLEOTIDE SEQUENCE</scope>
    <source>
        <strain evidence="1">Pbs-1</strain>
    </source>
</reference>
<sequence length="58" mass="6812">MKKVIVLIVFLLNGYLLIAQTNSSRYFVFKKSMEISQKDLSNFKQKHDSLIDSEYPLE</sequence>
<dbReference type="EMBL" id="AP035888">
    <property type="protein sequence ID" value="BFP68618.1"/>
    <property type="molecule type" value="Genomic_DNA"/>
</dbReference>
<gene>
    <name evidence="1" type="ORF">Pbs1_19610</name>
</gene>
<dbReference type="AlphaFoldDB" id="A0AB33KZJ2"/>
<protein>
    <recommendedName>
        <fullName evidence="2">GLPGLI family protein</fullName>
    </recommendedName>
</protein>
<evidence type="ECO:0008006" key="2">
    <source>
        <dbReference type="Google" id="ProtNLM"/>
    </source>
</evidence>